<feature type="transmembrane region" description="Helical" evidence="2">
    <location>
        <begin position="38"/>
        <end position="58"/>
    </location>
</feature>
<dbReference type="Pfam" id="PF14155">
    <property type="entry name" value="DUF4307"/>
    <property type="match status" value="1"/>
</dbReference>
<reference evidence="3 4" key="1">
    <citation type="submission" date="2019-10" db="EMBL/GenBank/DDBJ databases">
        <title>Corynebacterium sp novel species isolated from the respiratory tract of Marmot.</title>
        <authorList>
            <person name="Zhang G."/>
        </authorList>
    </citation>
    <scope>NUCLEOTIDE SEQUENCE [LARGE SCALE GENOMIC DNA]</scope>
    <source>
        <strain evidence="3 4">336</strain>
    </source>
</reference>
<protein>
    <submittedName>
        <fullName evidence="3">DUF4307 domain-containing protein</fullName>
    </submittedName>
</protein>
<feature type="region of interest" description="Disordered" evidence="1">
    <location>
        <begin position="1"/>
        <end position="28"/>
    </location>
</feature>
<dbReference type="EMBL" id="WBZJ01000001">
    <property type="protein sequence ID" value="KAB3523115.1"/>
    <property type="molecule type" value="Genomic_DNA"/>
</dbReference>
<comment type="caution">
    <text evidence="3">The sequence shown here is derived from an EMBL/GenBank/DDBJ whole genome shotgun (WGS) entry which is preliminary data.</text>
</comment>
<keyword evidence="4" id="KW-1185">Reference proteome</keyword>
<sequence>MNASGTAGTSGTAPQAGSPSTPKARYGKRSGGTFTGKILAVVFAAMMLAAVVYIVAMLRNQSTVDVTAVETGGSVVSDHEIKASIDITRDDPSKPAYCIIYALDYEKNDVGRREIALPAGGDKTVRVETTMPTRERAHAAKVYGCSSDLPPYLTPETQN</sequence>
<evidence type="ECO:0000313" key="3">
    <source>
        <dbReference type="EMBL" id="KAB3523115.1"/>
    </source>
</evidence>
<feature type="compositionally biased region" description="Polar residues" evidence="1">
    <location>
        <begin position="1"/>
        <end position="21"/>
    </location>
</feature>
<keyword evidence="2" id="KW-1133">Transmembrane helix</keyword>
<evidence type="ECO:0000256" key="2">
    <source>
        <dbReference type="SAM" id="Phobius"/>
    </source>
</evidence>
<dbReference type="RefSeq" id="WP_151841905.1">
    <property type="nucleotide sequence ID" value="NZ_CP061033.1"/>
</dbReference>
<dbReference type="Proteomes" id="UP000436181">
    <property type="component" value="Unassembled WGS sequence"/>
</dbReference>
<gene>
    <name evidence="3" type="ORF">F8377_02905</name>
</gene>
<proteinExistence type="predicted"/>
<dbReference type="InterPro" id="IPR025443">
    <property type="entry name" value="DUF4307"/>
</dbReference>
<evidence type="ECO:0000313" key="4">
    <source>
        <dbReference type="Proteomes" id="UP000436181"/>
    </source>
</evidence>
<evidence type="ECO:0000256" key="1">
    <source>
        <dbReference type="SAM" id="MobiDB-lite"/>
    </source>
</evidence>
<accession>A0ABQ6VFR9</accession>
<name>A0ABQ6VFR9_9CORY</name>
<keyword evidence="2" id="KW-0812">Transmembrane</keyword>
<keyword evidence="2" id="KW-0472">Membrane</keyword>
<organism evidence="3 4">
    <name type="scientific">Corynebacterium zhongnanshanii</name>
    <dbReference type="NCBI Taxonomy" id="2768834"/>
    <lineage>
        <taxon>Bacteria</taxon>
        <taxon>Bacillati</taxon>
        <taxon>Actinomycetota</taxon>
        <taxon>Actinomycetes</taxon>
        <taxon>Mycobacteriales</taxon>
        <taxon>Corynebacteriaceae</taxon>
        <taxon>Corynebacterium</taxon>
    </lineage>
</organism>